<comment type="caution">
    <text evidence="2">The sequence shown here is derived from an EMBL/GenBank/DDBJ whole genome shotgun (WGS) entry which is preliminary data.</text>
</comment>
<name>A0ABT5U4P4_9GAMM</name>
<sequence length="164" mass="18124">MMKNKTLTVFGVLVSSAITVSSHAADIKNYQGTHCVPITSSSSYSSEYRYSHPFGYIQNKSSSKWLYLECPLVRDDTTANNQASAGYVRVKDRNAADDVECAFYRVYDTGTVASGYVKRSSGSSTTMQQLDFPNLNQGGAKYTMHMKCKLPPSTTLYSYSANEL</sequence>
<evidence type="ECO:0000313" key="3">
    <source>
        <dbReference type="Proteomes" id="UP001528823"/>
    </source>
</evidence>
<dbReference type="EMBL" id="JAPMOU010000004">
    <property type="protein sequence ID" value="MDE1461332.1"/>
    <property type="molecule type" value="Genomic_DNA"/>
</dbReference>
<proteinExistence type="predicted"/>
<keyword evidence="1" id="KW-0732">Signal</keyword>
<protein>
    <submittedName>
        <fullName evidence="2">Uncharacterized protein</fullName>
    </submittedName>
</protein>
<reference evidence="2 3" key="1">
    <citation type="submission" date="2022-11" db="EMBL/GenBank/DDBJ databases">
        <title>Spartinivicinus poritis sp. nov., isolated from scleractinian coral Porites lutea.</title>
        <authorList>
            <person name="Zhang G."/>
            <person name="Cai L."/>
            <person name="Wei Q."/>
        </authorList>
    </citation>
    <scope>NUCLEOTIDE SEQUENCE [LARGE SCALE GENOMIC DNA]</scope>
    <source>
        <strain evidence="2 3">A2-2</strain>
    </source>
</reference>
<feature type="signal peptide" evidence="1">
    <location>
        <begin position="1"/>
        <end position="24"/>
    </location>
</feature>
<dbReference type="Proteomes" id="UP001528823">
    <property type="component" value="Unassembled WGS sequence"/>
</dbReference>
<evidence type="ECO:0000256" key="1">
    <source>
        <dbReference type="SAM" id="SignalP"/>
    </source>
</evidence>
<evidence type="ECO:0000313" key="2">
    <source>
        <dbReference type="EMBL" id="MDE1461332.1"/>
    </source>
</evidence>
<organism evidence="2 3">
    <name type="scientific">Spartinivicinus poritis</name>
    <dbReference type="NCBI Taxonomy" id="2994640"/>
    <lineage>
        <taxon>Bacteria</taxon>
        <taxon>Pseudomonadati</taxon>
        <taxon>Pseudomonadota</taxon>
        <taxon>Gammaproteobacteria</taxon>
        <taxon>Oceanospirillales</taxon>
        <taxon>Zooshikellaceae</taxon>
        <taxon>Spartinivicinus</taxon>
    </lineage>
</organism>
<gene>
    <name evidence="2" type="ORF">ORQ98_05065</name>
</gene>
<accession>A0ABT5U4P4</accession>
<feature type="chain" id="PRO_5047177040" evidence="1">
    <location>
        <begin position="25"/>
        <end position="164"/>
    </location>
</feature>
<keyword evidence="3" id="KW-1185">Reference proteome</keyword>
<dbReference type="RefSeq" id="WP_274687696.1">
    <property type="nucleotide sequence ID" value="NZ_JAPMOU010000004.1"/>
</dbReference>